<evidence type="ECO:0000256" key="1">
    <source>
        <dbReference type="SAM" id="Phobius"/>
    </source>
</evidence>
<dbReference type="AlphaFoldDB" id="A0A6P6YMV2"/>
<feature type="transmembrane region" description="Helical" evidence="1">
    <location>
        <begin position="117"/>
        <end position="140"/>
    </location>
</feature>
<protein>
    <submittedName>
        <fullName evidence="3">Uncharacterized protein LOC113799721</fullName>
    </submittedName>
</protein>
<keyword evidence="2" id="KW-1185">Reference proteome</keyword>
<dbReference type="RefSeq" id="XP_027206211.1">
    <property type="nucleotide sequence ID" value="XM_027350410.1"/>
</dbReference>
<keyword evidence="1" id="KW-0472">Membrane</keyword>
<evidence type="ECO:0000313" key="2">
    <source>
        <dbReference type="Proteomes" id="UP000515146"/>
    </source>
</evidence>
<organism evidence="2 3">
    <name type="scientific">Dermatophagoides pteronyssinus</name>
    <name type="common">European house dust mite</name>
    <dbReference type="NCBI Taxonomy" id="6956"/>
    <lineage>
        <taxon>Eukaryota</taxon>
        <taxon>Metazoa</taxon>
        <taxon>Ecdysozoa</taxon>
        <taxon>Arthropoda</taxon>
        <taxon>Chelicerata</taxon>
        <taxon>Arachnida</taxon>
        <taxon>Acari</taxon>
        <taxon>Acariformes</taxon>
        <taxon>Sarcoptiformes</taxon>
        <taxon>Astigmata</taxon>
        <taxon>Psoroptidia</taxon>
        <taxon>Analgoidea</taxon>
        <taxon>Pyroglyphidae</taxon>
        <taxon>Dermatophagoidinae</taxon>
        <taxon>Dermatophagoides</taxon>
    </lineage>
</organism>
<keyword evidence="1" id="KW-1133">Transmembrane helix</keyword>
<dbReference type="OrthoDB" id="6522893at2759"/>
<feature type="transmembrane region" description="Helical" evidence="1">
    <location>
        <begin position="20"/>
        <end position="41"/>
    </location>
</feature>
<reference evidence="3" key="1">
    <citation type="submission" date="2025-08" db="UniProtKB">
        <authorList>
            <consortium name="RefSeq"/>
        </authorList>
    </citation>
    <scope>IDENTIFICATION</scope>
    <source>
        <strain evidence="3">Airmid</strain>
    </source>
</reference>
<evidence type="ECO:0000313" key="3">
    <source>
        <dbReference type="RefSeq" id="XP_027206211.1"/>
    </source>
</evidence>
<accession>A0A6P6YMV2</accession>
<dbReference type="Proteomes" id="UP000515146">
    <property type="component" value="Unplaced"/>
</dbReference>
<feature type="transmembrane region" description="Helical" evidence="1">
    <location>
        <begin position="47"/>
        <end position="72"/>
    </location>
</feature>
<name>A0A6P6YMV2_DERPT</name>
<dbReference type="InParanoid" id="A0A6P6YMV2"/>
<dbReference type="KEGG" id="dpte:113799721"/>
<sequence length="150" mass="17992">MYTRLIIFVENCQHYISKLILWTLIINVTASQLTLLCLKNIKINNQWIVWIITIYFLLLEYSSLILLTYFISKFNSKLNSIRWDIERIVHRPNLIRKFGRKFCLLTLYERMINIKPWGLRIGTITVLTKAIFTRIIIVYARFTLLSNKFT</sequence>
<keyword evidence="1" id="KW-0812">Transmembrane</keyword>
<proteinExistence type="predicted"/>
<gene>
    <name evidence="3" type="primary">LOC113799721</name>
</gene>